<feature type="binding site" evidence="19">
    <location>
        <position position="1928"/>
    </location>
    <ligand>
        <name>Zn(2+)</name>
        <dbReference type="ChEBI" id="CHEBI:29105"/>
        <note>catalytic</note>
    </ligand>
</feature>
<feature type="region of interest" description="Disordered" evidence="22">
    <location>
        <begin position="993"/>
        <end position="1020"/>
    </location>
</feature>
<protein>
    <recommendedName>
        <fullName evidence="20">Poly [ADP-ribose] polymerase</fullName>
        <shortName evidence="20">PARP</shortName>
        <ecNumber evidence="20">2.4.2.-</ecNumber>
    </recommendedName>
</protein>
<keyword evidence="8 20" id="KW-0808">Transferase</keyword>
<dbReference type="Gene3D" id="3.90.132.10">
    <property type="entry name" value="Leishmanolysin , domain 2"/>
    <property type="match status" value="1"/>
</dbReference>
<gene>
    <name evidence="26" type="ORF">UY3_04452</name>
</gene>
<dbReference type="Gene3D" id="3.90.228.10">
    <property type="match status" value="1"/>
</dbReference>
<dbReference type="InterPro" id="IPR054596">
    <property type="entry name" value="PARP14_WWE"/>
</dbReference>
<keyword evidence="27" id="KW-1185">Reference proteome</keyword>
<dbReference type="Pfam" id="PF23249">
    <property type="entry name" value="KH_PARP14_3"/>
    <property type="match status" value="1"/>
</dbReference>
<dbReference type="EMBL" id="KB520138">
    <property type="protein sequence ID" value="EMP38339.1"/>
    <property type="molecule type" value="Genomic_DNA"/>
</dbReference>
<keyword evidence="7 20" id="KW-0328">Glycosyltransferase</keyword>
<feature type="domain" description="Macro" evidence="25">
    <location>
        <begin position="1227"/>
        <end position="1398"/>
    </location>
</feature>
<dbReference type="EC" id="2.4.2.-" evidence="20"/>
<evidence type="ECO:0000256" key="14">
    <source>
        <dbReference type="ARBA" id="ARBA00023049"/>
    </source>
</evidence>
<comment type="similarity">
    <text evidence="3">Belongs to the peptidase M8 family.</text>
</comment>
<dbReference type="MEROPS" id="M08.003"/>
<dbReference type="CDD" id="cd01439">
    <property type="entry name" value="TCCD_inducible_PARP_like"/>
    <property type="match status" value="1"/>
</dbReference>
<evidence type="ECO:0000256" key="6">
    <source>
        <dbReference type="ARBA" id="ARBA00022670"/>
    </source>
</evidence>
<evidence type="ECO:0000256" key="15">
    <source>
        <dbReference type="ARBA" id="ARBA00023242"/>
    </source>
</evidence>
<dbReference type="Pfam" id="PF23245">
    <property type="entry name" value="RRM_PARP14_2"/>
    <property type="match status" value="1"/>
</dbReference>
<evidence type="ECO:0000256" key="7">
    <source>
        <dbReference type="ARBA" id="ARBA00022676"/>
    </source>
</evidence>
<evidence type="ECO:0000256" key="10">
    <source>
        <dbReference type="ARBA" id="ARBA00022776"/>
    </source>
</evidence>
<dbReference type="Gene3D" id="3.40.220.10">
    <property type="entry name" value="Leucine Aminopeptidase, subunit E, domain 1"/>
    <property type="match status" value="3"/>
</dbReference>
<evidence type="ECO:0000256" key="22">
    <source>
        <dbReference type="SAM" id="MobiDB-lite"/>
    </source>
</evidence>
<dbReference type="GO" id="GO:0046872">
    <property type="term" value="F:metal ion binding"/>
    <property type="evidence" value="ECO:0007669"/>
    <property type="project" value="UniProtKB-KW"/>
</dbReference>
<dbReference type="InterPro" id="IPR052056">
    <property type="entry name" value="Mono-ARTD/PARP"/>
</dbReference>
<evidence type="ECO:0000259" key="24">
    <source>
        <dbReference type="PROSITE" id="PS51059"/>
    </source>
</evidence>
<dbReference type="GO" id="GO:0005634">
    <property type="term" value="C:nucleus"/>
    <property type="evidence" value="ECO:0007669"/>
    <property type="project" value="UniProtKB-SubCell"/>
</dbReference>
<dbReference type="FunFam" id="3.90.228.10:FF:000008">
    <property type="entry name" value="Poly [ADP-ribose] polymerase"/>
    <property type="match status" value="1"/>
</dbReference>
<keyword evidence="13 20" id="KW-0520">NAD</keyword>
<dbReference type="InterPro" id="IPR057046">
    <property type="entry name" value="PARP14_KH_4"/>
</dbReference>
<keyword evidence="21" id="KW-0175">Coiled coil</keyword>
<evidence type="ECO:0000259" key="23">
    <source>
        <dbReference type="PROSITE" id="PS50918"/>
    </source>
</evidence>
<feature type="active site" evidence="18">
    <location>
        <position position="1929"/>
    </location>
</feature>
<organism evidence="26 27">
    <name type="scientific">Chelonia mydas</name>
    <name type="common">Green sea-turtle</name>
    <name type="synonym">Chelonia agassizi</name>
    <dbReference type="NCBI Taxonomy" id="8469"/>
    <lineage>
        <taxon>Eukaryota</taxon>
        <taxon>Metazoa</taxon>
        <taxon>Chordata</taxon>
        <taxon>Craniata</taxon>
        <taxon>Vertebrata</taxon>
        <taxon>Euteleostomi</taxon>
        <taxon>Archelosauria</taxon>
        <taxon>Testudinata</taxon>
        <taxon>Testudines</taxon>
        <taxon>Cryptodira</taxon>
        <taxon>Durocryptodira</taxon>
        <taxon>Americhelydia</taxon>
        <taxon>Chelonioidea</taxon>
        <taxon>Cheloniidae</taxon>
        <taxon>Chelonia</taxon>
    </lineage>
</organism>
<dbReference type="InterPro" id="IPR004170">
    <property type="entry name" value="WWE_dom"/>
</dbReference>
<dbReference type="SUPFAM" id="SSF117839">
    <property type="entry name" value="WWE domain"/>
    <property type="match status" value="1"/>
</dbReference>
<keyword evidence="5" id="KW-0132">Cell division</keyword>
<dbReference type="GO" id="GO:0070212">
    <property type="term" value="P:protein poly-ADP-ribosylation"/>
    <property type="evidence" value="ECO:0007669"/>
    <property type="project" value="TreeGrafter"/>
</dbReference>
<dbReference type="Pfam" id="PF01661">
    <property type="entry name" value="Macro"/>
    <property type="match status" value="3"/>
</dbReference>
<reference evidence="27" key="1">
    <citation type="journal article" date="2013" name="Nat. Genet.">
        <title>The draft genomes of soft-shell turtle and green sea turtle yield insights into the development and evolution of the turtle-specific body plan.</title>
        <authorList>
            <person name="Wang Z."/>
            <person name="Pascual-Anaya J."/>
            <person name="Zadissa A."/>
            <person name="Li W."/>
            <person name="Niimura Y."/>
            <person name="Huang Z."/>
            <person name="Li C."/>
            <person name="White S."/>
            <person name="Xiong Z."/>
            <person name="Fang D."/>
            <person name="Wang B."/>
            <person name="Ming Y."/>
            <person name="Chen Y."/>
            <person name="Zheng Y."/>
            <person name="Kuraku S."/>
            <person name="Pignatelli M."/>
            <person name="Herrero J."/>
            <person name="Beal K."/>
            <person name="Nozawa M."/>
            <person name="Li Q."/>
            <person name="Wang J."/>
            <person name="Zhang H."/>
            <person name="Yu L."/>
            <person name="Shigenobu S."/>
            <person name="Wang J."/>
            <person name="Liu J."/>
            <person name="Flicek P."/>
            <person name="Searle S."/>
            <person name="Wang J."/>
            <person name="Kuratani S."/>
            <person name="Yin Y."/>
            <person name="Aken B."/>
            <person name="Zhang G."/>
            <person name="Irie N."/>
        </authorList>
    </citation>
    <scope>NUCLEOTIDE SEQUENCE [LARGE SCALE GENOMIC DNA]</scope>
</reference>
<dbReference type="Pfam" id="PF23084">
    <property type="entry name" value="KH_PARP14_1"/>
    <property type="match status" value="1"/>
</dbReference>
<keyword evidence="15" id="KW-0539">Nucleus</keyword>
<evidence type="ECO:0000256" key="1">
    <source>
        <dbReference type="ARBA" id="ARBA00004123"/>
    </source>
</evidence>
<dbReference type="InterPro" id="IPR057044">
    <property type="entry name" value="PARP14_KH_1"/>
</dbReference>
<evidence type="ECO:0000313" key="26">
    <source>
        <dbReference type="EMBL" id="EMP38339.1"/>
    </source>
</evidence>
<feature type="compositionally biased region" description="Polar residues" evidence="22">
    <location>
        <begin position="996"/>
        <end position="1006"/>
    </location>
</feature>
<evidence type="ECO:0000256" key="18">
    <source>
        <dbReference type="PIRSR" id="PIRSR601577-1"/>
    </source>
</evidence>
<evidence type="ECO:0000313" key="27">
    <source>
        <dbReference type="Proteomes" id="UP000031443"/>
    </source>
</evidence>
<dbReference type="FunFam" id="2.10.55.10:FF:000001">
    <property type="entry name" value="Leishmanolysin like peptidase"/>
    <property type="match status" value="1"/>
</dbReference>
<evidence type="ECO:0000256" key="19">
    <source>
        <dbReference type="PIRSR" id="PIRSR601577-2"/>
    </source>
</evidence>
<keyword evidence="11" id="KW-0378">Hydrolase</keyword>
<dbReference type="PROSITE" id="PS51154">
    <property type="entry name" value="MACRO"/>
    <property type="match status" value="3"/>
</dbReference>
<feature type="domain" description="Macro" evidence="25">
    <location>
        <begin position="1019"/>
        <end position="1206"/>
    </location>
</feature>
<dbReference type="Pfam" id="PF22005">
    <property type="entry name" value="WWE_1"/>
    <property type="match status" value="1"/>
</dbReference>
<dbReference type="SUPFAM" id="SSF56399">
    <property type="entry name" value="ADP-ribosylation"/>
    <property type="match status" value="1"/>
</dbReference>
<dbReference type="GO" id="GO:0005737">
    <property type="term" value="C:cytoplasm"/>
    <property type="evidence" value="ECO:0007669"/>
    <property type="project" value="UniProtKB-SubCell"/>
</dbReference>
<dbReference type="InterPro" id="IPR012677">
    <property type="entry name" value="Nucleotide-bd_a/b_plait_sf"/>
</dbReference>
<feature type="binding site" evidence="19">
    <location>
        <position position="1932"/>
    </location>
    <ligand>
        <name>Zn(2+)</name>
        <dbReference type="ChEBI" id="CHEBI:29105"/>
        <note>catalytic</note>
    </ligand>
</feature>
<dbReference type="GO" id="GO:0004222">
    <property type="term" value="F:metalloendopeptidase activity"/>
    <property type="evidence" value="ECO:0007669"/>
    <property type="project" value="InterPro"/>
</dbReference>
<comment type="cofactor">
    <cofactor evidence="19">
        <name>Zn(2+)</name>
        <dbReference type="ChEBI" id="CHEBI:29105"/>
    </cofactor>
    <text evidence="19">Binds 1 zinc ion per subunit.</text>
</comment>
<keyword evidence="9 19" id="KW-0479">Metal-binding</keyword>
<dbReference type="PANTHER" id="PTHR14453:SF89">
    <property type="entry name" value="PROTEIN MONO-ADP-RIBOSYLTRANSFERASE PARP14"/>
    <property type="match status" value="1"/>
</dbReference>
<dbReference type="GO" id="GO:0003950">
    <property type="term" value="F:NAD+ poly-ADP-ribosyltransferase activity"/>
    <property type="evidence" value="ECO:0007669"/>
    <property type="project" value="UniProtKB-UniRule"/>
</dbReference>
<evidence type="ECO:0000256" key="12">
    <source>
        <dbReference type="ARBA" id="ARBA00022833"/>
    </source>
</evidence>
<evidence type="ECO:0000256" key="8">
    <source>
        <dbReference type="ARBA" id="ARBA00022679"/>
    </source>
</evidence>
<evidence type="ECO:0000256" key="20">
    <source>
        <dbReference type="RuleBase" id="RU362114"/>
    </source>
</evidence>
<comment type="subcellular location">
    <subcellularLocation>
        <location evidence="2">Cytoplasm</location>
    </subcellularLocation>
    <subcellularLocation>
        <location evidence="1">Nucleus</location>
    </subcellularLocation>
</comment>
<dbReference type="GO" id="GO:0010629">
    <property type="term" value="P:negative regulation of gene expression"/>
    <property type="evidence" value="ECO:0007669"/>
    <property type="project" value="TreeGrafter"/>
</dbReference>
<evidence type="ECO:0000256" key="9">
    <source>
        <dbReference type="ARBA" id="ARBA00022723"/>
    </source>
</evidence>
<dbReference type="InterPro" id="IPR001577">
    <property type="entry name" value="Peptidase_M8"/>
</dbReference>
<keyword evidence="12 19" id="KW-0862">Zinc</keyword>
<dbReference type="GO" id="GO:0003714">
    <property type="term" value="F:transcription corepressor activity"/>
    <property type="evidence" value="ECO:0007669"/>
    <property type="project" value="TreeGrafter"/>
</dbReference>
<dbReference type="CDD" id="cd02903">
    <property type="entry name" value="Macro_BAL-like"/>
    <property type="match status" value="1"/>
</dbReference>
<evidence type="ECO:0000256" key="5">
    <source>
        <dbReference type="ARBA" id="ARBA00022618"/>
    </source>
</evidence>
<dbReference type="CDD" id="cd02907">
    <property type="entry name" value="Macro_Af1521_BAL-like"/>
    <property type="match status" value="1"/>
</dbReference>
<dbReference type="InterPro" id="IPR043472">
    <property type="entry name" value="Macro_dom-like"/>
</dbReference>
<dbReference type="GO" id="GO:1990404">
    <property type="term" value="F:NAD+-protein mono-ADP-ribosyltransferase activity"/>
    <property type="evidence" value="ECO:0007669"/>
    <property type="project" value="TreeGrafter"/>
</dbReference>
<feature type="domain" description="WWE" evidence="23">
    <location>
        <begin position="1537"/>
        <end position="1616"/>
    </location>
</feature>
<dbReference type="SUPFAM" id="SSF52949">
    <property type="entry name" value="Macro domain-like"/>
    <property type="match status" value="3"/>
</dbReference>
<dbReference type="InterPro" id="IPR057049">
    <property type="entry name" value="PARP14_KH_8"/>
</dbReference>
<evidence type="ECO:0000256" key="17">
    <source>
        <dbReference type="ARBA" id="ARBA00024347"/>
    </source>
</evidence>
<dbReference type="Pfam" id="PF00644">
    <property type="entry name" value="PARP"/>
    <property type="match status" value="1"/>
</dbReference>
<dbReference type="GO" id="GO:0006508">
    <property type="term" value="P:proteolysis"/>
    <property type="evidence" value="ECO:0007669"/>
    <property type="project" value="UniProtKB-KW"/>
</dbReference>
<keyword evidence="16" id="KW-0131">Cell cycle</keyword>
<dbReference type="eggNOG" id="KOG2633">
    <property type="taxonomic scope" value="Eukaryota"/>
</dbReference>
<dbReference type="PANTHER" id="PTHR14453">
    <property type="entry name" value="PARP/ZINC FINGER CCCH TYPE DOMAIN CONTAINING PROTEIN"/>
    <property type="match status" value="1"/>
</dbReference>
<dbReference type="InterPro" id="IPR057048">
    <property type="entry name" value="PARP14_KH_6"/>
</dbReference>
<dbReference type="GO" id="GO:0016020">
    <property type="term" value="C:membrane"/>
    <property type="evidence" value="ECO:0007669"/>
    <property type="project" value="InterPro"/>
</dbReference>
<dbReference type="Pfam" id="PF23222">
    <property type="entry name" value="RRM_PARP14_1"/>
    <property type="match status" value="1"/>
</dbReference>
<keyword evidence="10" id="KW-0498">Mitosis</keyword>
<accession>M7BM85</accession>
<evidence type="ECO:0000256" key="13">
    <source>
        <dbReference type="ARBA" id="ARBA00023027"/>
    </source>
</evidence>
<dbReference type="Pfam" id="PF23085">
    <property type="entry name" value="RRM_PARP14_3"/>
    <property type="match status" value="1"/>
</dbReference>
<evidence type="ECO:0000256" key="16">
    <source>
        <dbReference type="ARBA" id="ARBA00023306"/>
    </source>
</evidence>
<dbReference type="GO" id="GO:0051301">
    <property type="term" value="P:cell division"/>
    <property type="evidence" value="ECO:0007669"/>
    <property type="project" value="UniProtKB-KW"/>
</dbReference>
<dbReference type="Pfam" id="PF23248">
    <property type="entry name" value="KH_PARP14_2"/>
    <property type="match status" value="1"/>
</dbReference>
<feature type="domain" description="Macro" evidence="25">
    <location>
        <begin position="803"/>
        <end position="990"/>
    </location>
</feature>
<dbReference type="SMART" id="SM00506">
    <property type="entry name" value="A1pp"/>
    <property type="match status" value="3"/>
</dbReference>
<dbReference type="Pfam" id="PF01457">
    <property type="entry name" value="Peptidase_M8"/>
    <property type="match status" value="1"/>
</dbReference>
<keyword evidence="6" id="KW-0645">Protease</keyword>
<evidence type="ECO:0000259" key="25">
    <source>
        <dbReference type="PROSITE" id="PS51154"/>
    </source>
</evidence>
<feature type="binding site" evidence="19">
    <location>
        <position position="2034"/>
    </location>
    <ligand>
        <name>Zn(2+)</name>
        <dbReference type="ChEBI" id="CHEBI:29105"/>
        <note>catalytic</note>
    </ligand>
</feature>
<keyword evidence="4" id="KW-0963">Cytoplasm</keyword>
<dbReference type="InterPro" id="IPR057051">
    <property type="entry name" value="PARP14_RPM_1"/>
</dbReference>
<dbReference type="InterPro" id="IPR002589">
    <property type="entry name" value="Macro_dom"/>
</dbReference>
<dbReference type="InterPro" id="IPR057043">
    <property type="entry name" value="PARP14_KH_2"/>
</dbReference>
<dbReference type="InterPro" id="IPR057047">
    <property type="entry name" value="PARP14_KH_5"/>
</dbReference>
<dbReference type="FunFam" id="3.90.132.10:FF:000001">
    <property type="entry name" value="leishmanolysin-like peptidase isoform X2"/>
    <property type="match status" value="1"/>
</dbReference>
<dbReference type="Pfam" id="PF23254">
    <property type="entry name" value="KH_PARP14_8"/>
    <property type="match status" value="1"/>
</dbReference>
<sequence length="2274" mass="255959">MAGEATCPFPLLVEGAWGGSGLPKNLKKKLLCYFQSGKKSGGGECEIQERPGQVLVCFAQEAVRQRVLEKRTHELDLPETGGLKLVVTWPETTGATEEAVFQEELDPKQTLKTAGKAQEQDVQEVLQRKERSAQNSVPHVENIQEHPQTTSSLLVLENIEESVTECMLIMLLETISGLSGDKDFSMEIIPEINAAVVTFLKSIDTVKFLDICAQNNRMKNLKITARLLELTQSIKAENIPSNVPKDYITIYFESPKNGGGPVLDVKYFCEEKSAIITFCDHKDLNTVLEKQHSLDQTPISVHPYYSSLGTALYGKKRPLIKMPEPIRIPVDPYILQFLQSHDRLIQEINQEMENCQCELKWPQTICTHPEITLCPSATLSKQRRSMIKLIGTWKEDVSTEFSCVMSKYKAIKCKVNAVVWEAIKNRLAKDGVLTIPDVSKEMVIIAGDMLAVEDVEKELKEHMENAVRETEREKQNTEITVSVPPGKYAILHNAGLEKNIYKEYPCLKISYDAAKKSVGLCGVAAEVYKVKSDILEKVQNMAQKSITIHPQIFQFLQHIDNETLSQSLFVTNQVNAFYQLENDTVLLVGDSPKVLLEAEERMKTELDYKCITLEDREVIKKREWRELTSTLYKTYNAFQETLIMDDLLSLEGDQKVVIAGYSKAVAEAYRKLSVFVDRNTQVQKLIPVQSVAVVQFIEKEKSHICHELRKKDVTINFGTRTSHKSISLSGPKVEVLKGIRLIEQILSSLYSTNVLIDKPGAKAFFRDKERLYVSEAKHQFNCLIRLQEDGEEQREDGNDTTKQLRCKMILQDGVVVAVYKGNLCSHPTDVVVNASNEDLKHIGGLAEALLKAAGPELQTECDRIVRKRGPLQPGRAVITDPGNLPCKQVIHAVGPRWRDHEAEKCVRLLKRAVKESLRLAETYNHHSIAIPAISSGIFGFPLKLCAHSIATSIKETLEDSPGESCLKEIHLVDFTEKTVQVLTDALKEVFTEKSPQHSLLPQSKTGHQPRESRGAQNRKGLQVVTTDEGLSVILEKRDIQDATTDVIVSSVGMDLRLGVGPLSQSLLQKAGPTLQLEFNEESQRQVPTQGSVFQTSGCNLACSFLFHAIVPVWDQGRGAAMTTLKDIVKKCLKKTEELSLQSITFPAIGTGGFRFPKPVVAKLMFDEVFKFSSNHNLKSLQEVHFLLHPRDTDNIQAFTDELESRTNGNLQAVSSSPISSGRVTTPVLGVHEMQLGSITFQVATGDITKENTDVIVNISNSSFNAKSGVFKAVMEAAGPQVELECAMLALQPHSGFITTQGGKLMCGKIIHLVHQKDVKALVSKVLQECELRKYTSVAFPAIGTGQAGRNPAEVAEEMMDAIVEFASTKAVQHVKKIKIVIFQPQMQNVFYASMQKREGDTISPTSESWLSKLTSLLMGKKRPPGKKRGFVLEKKIELATFQICGESQKNMEATESWIKSLILKEQYDNIISDELIDSFGEAEAKKLSELQKSLHITIHVETKETPPFVRVSGITRDVYEASMKIQNMIKRTKDNQEEQSKAKLVSNLVQWKYSINKVHFTDFDPLINMHLEDAKVAKKTQINIKLLRKDYKVDIQNLCATDEQGTVIIIQREPKDEGKQLVAFPKEWCDMKQERVKVVMINTAQQEYQDVQKKFLKTCSTFKIEKIERIQNPYLWQTYQIKKQSLDKKNSNTNNENLLFHGTPSSSLSTINYNGFNRGFAGKNGAAIGNGTYFAVDASYSAQDGYSRPDGSGRKYMYLARVLTGEYCTGKAGLITPPAKNLADPTDLYDSVTDNMVVYKVYLKENHVLKRNVDQKLRIKTIYDRSVEDLLLEKRHLIKQCRECSENEWHCGPAGLPDQEGVRDADFVLYVSALTTERCGQENIIAYAAYCQLEAEMDRPVAGYANLCPNMISTQAQEFIGMLSTVKHEIIHALGFSAGLFAFYHDDDGNPLTARYADGLPPFNDSLGLYQWSNKVVDKAVRLWDIRGNRMLRHDVFLLVTPRVVEEARKHFDCPILEGMELENQGGMGTKLNHWEKRLLENEAMTGSHTQNRVFSRITLALMEDTGWYKANYSMAEKLDWGRDKGCDFVMKSCKFWIDQKKEKRQSVSPYCDTLRSNPLQLTCRQDQKAVAVCNLQKFPKQLPQEYQYFDSLNGVPSEDLPYYGGSVEIADYCPFSQEFSWHLSGEFQRSSDCRIKENQPDPFKNYGAEKYGPNSVCLIQKSAFVMAQCRKKLFYPDWGSGCYQHPQTGDIPQRFRSQKPCKKSVAIAARNLG</sequence>
<feature type="coiled-coil region" evidence="21">
    <location>
        <begin position="452"/>
        <end position="480"/>
    </location>
</feature>
<name>M7BM85_CHEMY</name>
<dbReference type="InterPro" id="IPR037197">
    <property type="entry name" value="WWE_dom_sf"/>
</dbReference>
<evidence type="ECO:0000256" key="21">
    <source>
        <dbReference type="SAM" id="Coils"/>
    </source>
</evidence>
<dbReference type="Gene3D" id="3.30.720.50">
    <property type="match status" value="1"/>
</dbReference>
<dbReference type="Pfam" id="PF23252">
    <property type="entry name" value="KH_PARP14_5"/>
    <property type="match status" value="1"/>
</dbReference>
<comment type="similarity">
    <text evidence="17">Belongs to the ARTD/PARP family.</text>
</comment>
<dbReference type="Gene3D" id="2.10.55.10">
    <property type="entry name" value="Leishmanolysin domain 3"/>
    <property type="match status" value="1"/>
</dbReference>
<dbReference type="InterPro" id="IPR057045">
    <property type="entry name" value="PARP14_KH_3"/>
</dbReference>
<evidence type="ECO:0000256" key="11">
    <source>
        <dbReference type="ARBA" id="ARBA00022801"/>
    </source>
</evidence>
<dbReference type="PROSITE" id="PS50918">
    <property type="entry name" value="WWE"/>
    <property type="match status" value="1"/>
</dbReference>
<evidence type="ECO:0000256" key="3">
    <source>
        <dbReference type="ARBA" id="ARBA00005860"/>
    </source>
</evidence>
<evidence type="ECO:0000256" key="2">
    <source>
        <dbReference type="ARBA" id="ARBA00004496"/>
    </source>
</evidence>
<dbReference type="SUPFAM" id="SSF55486">
    <property type="entry name" value="Metalloproteases ('zincins'), catalytic domain"/>
    <property type="match status" value="1"/>
</dbReference>
<dbReference type="InterPro" id="IPR012317">
    <property type="entry name" value="Poly(ADP-ribose)pol_cat_dom"/>
</dbReference>
<dbReference type="Pfam" id="PF23253">
    <property type="entry name" value="KH_PARP14_6"/>
    <property type="match status" value="1"/>
</dbReference>
<keyword evidence="14 19" id="KW-0482">Metalloprotease</keyword>
<dbReference type="Proteomes" id="UP000031443">
    <property type="component" value="Unassembled WGS sequence"/>
</dbReference>
<dbReference type="STRING" id="8469.M7BM85"/>
<dbReference type="InterPro" id="IPR057050">
    <property type="entry name" value="RRM_PARP14_2"/>
</dbReference>
<proteinExistence type="inferred from homology"/>
<feature type="domain" description="PARP catalytic" evidence="24">
    <location>
        <begin position="1624"/>
        <end position="1836"/>
    </location>
</feature>
<dbReference type="Gene3D" id="3.30.70.330">
    <property type="match status" value="2"/>
</dbReference>
<dbReference type="Pfam" id="PF23251">
    <property type="entry name" value="KH_PARP14_4"/>
    <property type="match status" value="1"/>
</dbReference>
<dbReference type="PROSITE" id="PS51059">
    <property type="entry name" value="PARP_CATALYTIC"/>
    <property type="match status" value="1"/>
</dbReference>
<dbReference type="GO" id="GO:0007155">
    <property type="term" value="P:cell adhesion"/>
    <property type="evidence" value="ECO:0007669"/>
    <property type="project" value="InterPro"/>
</dbReference>
<evidence type="ECO:0000256" key="4">
    <source>
        <dbReference type="ARBA" id="ARBA00022490"/>
    </source>
</evidence>